<organism evidence="3 4">
    <name type="scientific">Modestobacter italicus (strain DSM 44449 / CECT 9708 / BC 501)</name>
    <dbReference type="NCBI Taxonomy" id="2732864"/>
    <lineage>
        <taxon>Bacteria</taxon>
        <taxon>Bacillati</taxon>
        <taxon>Actinomycetota</taxon>
        <taxon>Actinomycetes</taxon>
        <taxon>Geodermatophilales</taxon>
        <taxon>Geodermatophilaceae</taxon>
        <taxon>Modestobacter</taxon>
    </lineage>
</organism>
<keyword evidence="2" id="KW-1133">Transmembrane helix</keyword>
<accession>I4ETG6</accession>
<keyword evidence="2" id="KW-0472">Membrane</keyword>
<dbReference type="AlphaFoldDB" id="I4ETG6"/>
<keyword evidence="2" id="KW-0812">Transmembrane</keyword>
<dbReference type="EMBL" id="FO203431">
    <property type="protein sequence ID" value="CCH86679.1"/>
    <property type="molecule type" value="Genomic_DNA"/>
</dbReference>
<feature type="region of interest" description="Disordered" evidence="1">
    <location>
        <begin position="1"/>
        <end position="30"/>
    </location>
</feature>
<dbReference type="KEGG" id="mmar:MODMU_1229"/>
<proteinExistence type="predicted"/>
<reference evidence="3 4" key="1">
    <citation type="journal article" date="2012" name="J. Bacteriol.">
        <title>Genome Sequence of Radiation-Resistant Modestobacter marinus Strain BC501, a Representative Actinobacterium That Thrives on Calcareous Stone Surfaces.</title>
        <authorList>
            <person name="Normand P."/>
            <person name="Gury J."/>
            <person name="Pujic P."/>
            <person name="Chouaia B."/>
            <person name="Crotti E."/>
            <person name="Brusetti L."/>
            <person name="Daffonchio D."/>
            <person name="Vacherie B."/>
            <person name="Barbe V."/>
            <person name="Medigue C."/>
            <person name="Calteau A."/>
            <person name="Ghodhbane-Gtari F."/>
            <person name="Essoussi I."/>
            <person name="Nouioui I."/>
            <person name="Abbassi-Ghozzi I."/>
            <person name="Gtari M."/>
        </authorList>
    </citation>
    <scope>NUCLEOTIDE SEQUENCE [LARGE SCALE GENOMIC DNA]</scope>
    <source>
        <strain evidence="4">BC 501</strain>
    </source>
</reference>
<evidence type="ECO:0000313" key="4">
    <source>
        <dbReference type="Proteomes" id="UP000006461"/>
    </source>
</evidence>
<name>I4ETG6_MODI5</name>
<gene>
    <name evidence="3" type="ordered locus">MODMU_1229</name>
</gene>
<protein>
    <submittedName>
        <fullName evidence="3">Uncharacterized protein</fullName>
    </submittedName>
</protein>
<evidence type="ECO:0000256" key="2">
    <source>
        <dbReference type="SAM" id="Phobius"/>
    </source>
</evidence>
<feature type="transmembrane region" description="Helical" evidence="2">
    <location>
        <begin position="34"/>
        <end position="56"/>
    </location>
</feature>
<evidence type="ECO:0000256" key="1">
    <source>
        <dbReference type="SAM" id="MobiDB-lite"/>
    </source>
</evidence>
<sequence>MSTARNVPDRSSSSSGSAGEEGGEDTGLFQSHGWLTPVTVVVAIVVMFTAMLLLTWGAGGGQLFGG</sequence>
<evidence type="ECO:0000313" key="3">
    <source>
        <dbReference type="EMBL" id="CCH86679.1"/>
    </source>
</evidence>
<keyword evidence="4" id="KW-1185">Reference proteome</keyword>
<dbReference type="STRING" id="477641.MODMU_1229"/>
<dbReference type="HOGENOM" id="CLU_2826404_0_0_11"/>
<dbReference type="Proteomes" id="UP000006461">
    <property type="component" value="Chromosome"/>
</dbReference>